<dbReference type="PANTHER" id="PTHR12815:SF47">
    <property type="entry name" value="TRANSLOCATION AND ASSEMBLY MODULE SUBUNIT TAMA"/>
    <property type="match status" value="1"/>
</dbReference>
<dbReference type="Gene3D" id="3.10.20.310">
    <property type="entry name" value="membrane protein fhac"/>
    <property type="match status" value="2"/>
</dbReference>
<dbReference type="PANTHER" id="PTHR12815">
    <property type="entry name" value="SORTING AND ASSEMBLY MACHINERY SAMM50 PROTEIN FAMILY MEMBER"/>
    <property type="match status" value="1"/>
</dbReference>
<accession>A0ABV0G5R7</accession>
<sequence length="603" mass="65506">MSARAASAALWILLLAGCATSRPPPVAPSATTPAAAAEYRLSIEVSPSALRELLDTHLDLARFRASSVPLGAAELQRLVRATPAEARALLETEGYFNATARVEQTDEHPGDLRLIVEPGALTRVGSLQLDLAADTALPEADQQAVLQMARQAWSLPEGDAFTQTAWAAAKSATLQRLRAGGFPLARWDETRADVDPEAARAQLSLRLQPGVRARLGSLRIEGLERHSESVVQRLAGFQSGDRYLESRLLDFQERLVKTQLFDAARVQLLLDEASPDGLYPVLVSLREAPQQQATTSVGYHANAGQRVGLEYLNRQPLGLPLRARSKLELGRELRTAEFELSSHPQEDFTRRLASMQYEQDRSGDQISTSLGLRLGWLRDTTDDEQLTYAELLRSREERTGSIDRRAAVSLNRQWIQRRLDNVLLPLDGHHGLLLVGAGMARDDGGSAGFARAQFKLGVFRPLGAHWFGSARVEAAQVLGAGQVALPEKLLWRAGGDDSVRGYAFHSLGPQAIVNGSPAVVGGRVMATASVEAARPINLAMPQLMGAVFIDAGQAATSWGSYRPQIGWGAGLRWRSPVGPLKVDLARAEQTGRWRLHFSVGIAL</sequence>
<dbReference type="PROSITE" id="PS51257">
    <property type="entry name" value="PROKAR_LIPOPROTEIN"/>
    <property type="match status" value="1"/>
</dbReference>
<comment type="caution">
    <text evidence="9">The sequence shown here is derived from an EMBL/GenBank/DDBJ whole genome shotgun (WGS) entry which is preliminary data.</text>
</comment>
<name>A0ABV0G5R7_9BURK</name>
<feature type="signal peptide" evidence="7">
    <location>
        <begin position="1"/>
        <end position="21"/>
    </location>
</feature>
<keyword evidence="2" id="KW-1134">Transmembrane beta strand</keyword>
<dbReference type="InterPro" id="IPR039910">
    <property type="entry name" value="D15-like"/>
</dbReference>
<evidence type="ECO:0000256" key="7">
    <source>
        <dbReference type="SAM" id="SignalP"/>
    </source>
</evidence>
<keyword evidence="3" id="KW-0812">Transmembrane</keyword>
<dbReference type="Proteomes" id="UP001495147">
    <property type="component" value="Unassembled WGS sequence"/>
</dbReference>
<evidence type="ECO:0000256" key="4">
    <source>
        <dbReference type="ARBA" id="ARBA00022729"/>
    </source>
</evidence>
<comment type="subcellular location">
    <subcellularLocation>
        <location evidence="1">Membrane</location>
    </subcellularLocation>
</comment>
<dbReference type="EMBL" id="JBDPZD010000005">
    <property type="protein sequence ID" value="MEO3693065.1"/>
    <property type="molecule type" value="Genomic_DNA"/>
</dbReference>
<protein>
    <submittedName>
        <fullName evidence="9">BamA/TamA family outer membrane protein</fullName>
    </submittedName>
</protein>
<keyword evidence="5" id="KW-0472">Membrane</keyword>
<organism evidence="9 10">
    <name type="scientific">Roseateles paludis</name>
    <dbReference type="NCBI Taxonomy" id="3145238"/>
    <lineage>
        <taxon>Bacteria</taxon>
        <taxon>Pseudomonadati</taxon>
        <taxon>Pseudomonadota</taxon>
        <taxon>Betaproteobacteria</taxon>
        <taxon>Burkholderiales</taxon>
        <taxon>Sphaerotilaceae</taxon>
        <taxon>Roseateles</taxon>
    </lineage>
</organism>
<keyword evidence="4 7" id="KW-0732">Signal</keyword>
<evidence type="ECO:0000256" key="5">
    <source>
        <dbReference type="ARBA" id="ARBA00023136"/>
    </source>
</evidence>
<dbReference type="Gene3D" id="2.40.160.50">
    <property type="entry name" value="membrane protein fhac: a member of the omp85/tpsb transporter family"/>
    <property type="match status" value="1"/>
</dbReference>
<evidence type="ECO:0000259" key="8">
    <source>
        <dbReference type="Pfam" id="PF01103"/>
    </source>
</evidence>
<reference evidence="9 10" key="1">
    <citation type="submission" date="2024-05" db="EMBL/GenBank/DDBJ databases">
        <title>Roseateles sp. DJS-2-20 16S ribosomal RNA gene Genome sequencing and assembly.</title>
        <authorList>
            <person name="Woo H."/>
        </authorList>
    </citation>
    <scope>NUCLEOTIDE SEQUENCE [LARGE SCALE GENOMIC DNA]</scope>
    <source>
        <strain evidence="9 10">DJS-2-20</strain>
    </source>
</reference>
<evidence type="ECO:0000256" key="2">
    <source>
        <dbReference type="ARBA" id="ARBA00022452"/>
    </source>
</evidence>
<keyword evidence="10" id="KW-1185">Reference proteome</keyword>
<proteinExistence type="predicted"/>
<evidence type="ECO:0000256" key="6">
    <source>
        <dbReference type="ARBA" id="ARBA00023237"/>
    </source>
</evidence>
<evidence type="ECO:0000313" key="9">
    <source>
        <dbReference type="EMBL" id="MEO3693065.1"/>
    </source>
</evidence>
<keyword evidence="6" id="KW-0998">Cell outer membrane</keyword>
<gene>
    <name evidence="9" type="ORF">ABDJ85_16455</name>
</gene>
<feature type="domain" description="Bacterial surface antigen (D15)" evidence="8">
    <location>
        <begin position="295"/>
        <end position="601"/>
    </location>
</feature>
<evidence type="ECO:0000313" key="10">
    <source>
        <dbReference type="Proteomes" id="UP001495147"/>
    </source>
</evidence>
<dbReference type="Pfam" id="PF01103">
    <property type="entry name" value="Omp85"/>
    <property type="match status" value="1"/>
</dbReference>
<evidence type="ECO:0000256" key="1">
    <source>
        <dbReference type="ARBA" id="ARBA00004370"/>
    </source>
</evidence>
<dbReference type="RefSeq" id="WP_347705885.1">
    <property type="nucleotide sequence ID" value="NZ_JBDPZD010000005.1"/>
</dbReference>
<dbReference type="InterPro" id="IPR000184">
    <property type="entry name" value="Bac_surfAg_D15"/>
</dbReference>
<evidence type="ECO:0000256" key="3">
    <source>
        <dbReference type="ARBA" id="ARBA00022692"/>
    </source>
</evidence>
<feature type="chain" id="PRO_5047182318" evidence="7">
    <location>
        <begin position="22"/>
        <end position="603"/>
    </location>
</feature>